<proteinExistence type="predicted"/>
<dbReference type="Proteomes" id="UP000887574">
    <property type="component" value="Unplaced"/>
</dbReference>
<organism evidence="1 2">
    <name type="scientific">Ditylenchus dipsaci</name>
    <dbReference type="NCBI Taxonomy" id="166011"/>
    <lineage>
        <taxon>Eukaryota</taxon>
        <taxon>Metazoa</taxon>
        <taxon>Ecdysozoa</taxon>
        <taxon>Nematoda</taxon>
        <taxon>Chromadorea</taxon>
        <taxon>Rhabditida</taxon>
        <taxon>Tylenchina</taxon>
        <taxon>Tylenchomorpha</taxon>
        <taxon>Sphaerularioidea</taxon>
        <taxon>Anguinidae</taxon>
        <taxon>Anguininae</taxon>
        <taxon>Ditylenchus</taxon>
    </lineage>
</organism>
<keyword evidence="1" id="KW-1185">Reference proteome</keyword>
<dbReference type="AlphaFoldDB" id="A0A915DXA5"/>
<sequence>MELSATKTIILTPKNHLRSICIWKGEFGESPHSFTVIGTSTSRYTCESKLVAYLGKKDDKMRNKLMYRLEMRMKSTGEDQSIIYEAIIFSKMENVVEYKFLKIGRFAKVFEERNLEESCVLIFLRVLKRKELCNAKRSVIKNTSFH</sequence>
<dbReference type="WBParaSite" id="jg23711">
    <property type="protein sequence ID" value="jg23711"/>
    <property type="gene ID" value="jg23711"/>
</dbReference>
<accession>A0A915DXA5</accession>
<name>A0A915DXA5_9BILA</name>
<evidence type="ECO:0000313" key="1">
    <source>
        <dbReference type="Proteomes" id="UP000887574"/>
    </source>
</evidence>
<evidence type="ECO:0000313" key="2">
    <source>
        <dbReference type="WBParaSite" id="jg23711"/>
    </source>
</evidence>
<reference evidence="2" key="1">
    <citation type="submission" date="2022-11" db="UniProtKB">
        <authorList>
            <consortium name="WormBaseParasite"/>
        </authorList>
    </citation>
    <scope>IDENTIFICATION</scope>
</reference>
<protein>
    <submittedName>
        <fullName evidence="2">Uncharacterized protein</fullName>
    </submittedName>
</protein>